<dbReference type="Gene3D" id="3.30.200.20">
    <property type="entry name" value="Phosphorylase Kinase, domain 1"/>
    <property type="match status" value="1"/>
</dbReference>
<dbReference type="GO" id="GO:0051707">
    <property type="term" value="P:response to other organism"/>
    <property type="evidence" value="ECO:0007669"/>
    <property type="project" value="UniProtKB-ARBA"/>
</dbReference>
<keyword evidence="8" id="KW-0675">Receptor</keyword>
<keyword evidence="5" id="KW-0677">Repeat</keyword>
<evidence type="ECO:0000256" key="2">
    <source>
        <dbReference type="ARBA" id="ARBA00022614"/>
    </source>
</evidence>
<feature type="transmembrane region" description="Helical" evidence="10">
    <location>
        <begin position="317"/>
        <end position="338"/>
    </location>
</feature>
<dbReference type="Pfam" id="PF00560">
    <property type="entry name" value="LRR_1"/>
    <property type="match status" value="1"/>
</dbReference>
<protein>
    <recommendedName>
        <fullName evidence="11">Protein kinase domain-containing protein</fullName>
    </recommendedName>
</protein>
<dbReference type="Gene3D" id="3.80.10.10">
    <property type="entry name" value="Ribonuclease Inhibitor"/>
    <property type="match status" value="2"/>
</dbReference>
<dbReference type="InterPro" id="IPR001245">
    <property type="entry name" value="Ser-Thr/Tyr_kinase_cat_dom"/>
</dbReference>
<feature type="compositionally biased region" description="Low complexity" evidence="9">
    <location>
        <begin position="281"/>
        <end position="307"/>
    </location>
</feature>
<dbReference type="GO" id="GO:0016020">
    <property type="term" value="C:membrane"/>
    <property type="evidence" value="ECO:0007669"/>
    <property type="project" value="UniProtKB-SubCell"/>
</dbReference>
<gene>
    <name evidence="12" type="ORF">QVD17_15133</name>
</gene>
<organism evidence="12 13">
    <name type="scientific">Tagetes erecta</name>
    <name type="common">African marigold</name>
    <dbReference type="NCBI Taxonomy" id="13708"/>
    <lineage>
        <taxon>Eukaryota</taxon>
        <taxon>Viridiplantae</taxon>
        <taxon>Streptophyta</taxon>
        <taxon>Embryophyta</taxon>
        <taxon>Tracheophyta</taxon>
        <taxon>Spermatophyta</taxon>
        <taxon>Magnoliopsida</taxon>
        <taxon>eudicotyledons</taxon>
        <taxon>Gunneridae</taxon>
        <taxon>Pentapetalae</taxon>
        <taxon>asterids</taxon>
        <taxon>campanulids</taxon>
        <taxon>Asterales</taxon>
        <taxon>Asteraceae</taxon>
        <taxon>Asteroideae</taxon>
        <taxon>Heliantheae alliance</taxon>
        <taxon>Tageteae</taxon>
        <taxon>Tagetes</taxon>
    </lineage>
</organism>
<dbReference type="GO" id="GO:0005524">
    <property type="term" value="F:ATP binding"/>
    <property type="evidence" value="ECO:0007669"/>
    <property type="project" value="InterPro"/>
</dbReference>
<feature type="region of interest" description="Disordered" evidence="9">
    <location>
        <begin position="279"/>
        <end position="308"/>
    </location>
</feature>
<feature type="region of interest" description="Disordered" evidence="9">
    <location>
        <begin position="362"/>
        <end position="410"/>
    </location>
</feature>
<dbReference type="Gene3D" id="1.10.510.10">
    <property type="entry name" value="Transferase(Phosphotransferase) domain 1"/>
    <property type="match status" value="1"/>
</dbReference>
<evidence type="ECO:0000256" key="6">
    <source>
        <dbReference type="ARBA" id="ARBA00022989"/>
    </source>
</evidence>
<dbReference type="InterPro" id="IPR000719">
    <property type="entry name" value="Prot_kinase_dom"/>
</dbReference>
<dbReference type="PROSITE" id="PS50011">
    <property type="entry name" value="PROTEIN_KINASE_DOM"/>
    <property type="match status" value="1"/>
</dbReference>
<comment type="subcellular location">
    <subcellularLocation>
        <location evidence="1">Membrane</location>
    </subcellularLocation>
</comment>
<reference evidence="12" key="1">
    <citation type="journal article" date="2023" name="bioRxiv">
        <title>Improved chromosome-level genome assembly for marigold (Tagetes erecta).</title>
        <authorList>
            <person name="Jiang F."/>
            <person name="Yuan L."/>
            <person name="Wang S."/>
            <person name="Wang H."/>
            <person name="Xu D."/>
            <person name="Wang A."/>
            <person name="Fan W."/>
        </authorList>
    </citation>
    <scope>NUCLEOTIDE SEQUENCE</scope>
    <source>
        <strain evidence="12">WSJ</strain>
        <tissue evidence="12">Leaf</tissue>
    </source>
</reference>
<dbReference type="PANTHER" id="PTHR48007:SF22">
    <property type="entry name" value="PROTEIN STRUBBELIG-RECEPTOR FAMILY 3-LIKE ISOFORM X1"/>
    <property type="match status" value="1"/>
</dbReference>
<evidence type="ECO:0000313" key="13">
    <source>
        <dbReference type="Proteomes" id="UP001229421"/>
    </source>
</evidence>
<evidence type="ECO:0000256" key="9">
    <source>
        <dbReference type="SAM" id="MobiDB-lite"/>
    </source>
</evidence>
<name>A0AAD8KSM6_TARER</name>
<evidence type="ECO:0000256" key="4">
    <source>
        <dbReference type="ARBA" id="ARBA00022729"/>
    </source>
</evidence>
<keyword evidence="6 10" id="KW-1133">Transmembrane helix</keyword>
<evidence type="ECO:0000256" key="8">
    <source>
        <dbReference type="ARBA" id="ARBA00023170"/>
    </source>
</evidence>
<dbReference type="InterPro" id="IPR003591">
    <property type="entry name" value="Leu-rich_rpt_typical-subtyp"/>
</dbReference>
<feature type="domain" description="Protein kinase" evidence="11">
    <location>
        <begin position="453"/>
        <end position="727"/>
    </location>
</feature>
<dbReference type="SMART" id="SM00369">
    <property type="entry name" value="LRR_TYP"/>
    <property type="match status" value="2"/>
</dbReference>
<sequence length="732" mass="80308">MLLFCHFITPTPSPSPSSSLFTFFICSDLMMRKLKFKICVVAVVGLLLVSTTPNCLGFTDVGDVLAINSLYAALGFPPLAGWLLAGGDPCLDGWQGVQCVNSNITGIVLNNASLGGELGENLGAFASIIQIDLSNNHIGGTIPSELPLTLKTFFLSGNQLTGSIPESLSMLVQLTDLSLNNNHLSGVIPDSFQQLTSLTNLDLSANNLSGSLPPSMANLSSISALHLQDNYLTGVLDVLQDLPLIDLDVENNLFSGPIPPKLLSIPNFRSKGNPFNTTIITSPPALSPLPSSTSESQPPETSPVVESLGKSHSSKNLMWVAITGSLILVLLALGFFICRSRWLKQKSTIKVGDHTKNSVINVPSLYQSHRKDNETSCDDNRRNDSLPSSKAEEEKMETIYKKPPPPLPPQLLTGERTVVKPAPVPTTGQNISRNTNLPRSFSVSSLQQYTNSFSQENLIGRGMVGTVYRAKLPNGKLLAVKKLENADSRQWSVEDFMDLVSYVFKLQNENIVGLVGYCCEHRQRLFVYEHCKNGTLHEALHLDEDIHEKLSWKARVNVALQAAKALEYLHEVCQPPVVHRNFKSANILLDEELNVRVSDCALAPLLPLNYISQLQGLGYGAPELESGNYTYQSDVYSFGVVMLELLTGRKAHDRSRARGEQYLVRWAVPRLHDIEALSGMVDPSLDAAYSSKSLSRFADIISLCVQAEPEFRPPMSEIVQYLEHMTKMNHLS</sequence>
<dbReference type="FunFam" id="1.10.510.10:FF:000095">
    <property type="entry name" value="protein STRUBBELIG-RECEPTOR FAMILY 8"/>
    <property type="match status" value="1"/>
</dbReference>
<accession>A0AAD8KSM6</accession>
<evidence type="ECO:0000256" key="10">
    <source>
        <dbReference type="SAM" id="Phobius"/>
    </source>
</evidence>
<dbReference type="Pfam" id="PF07714">
    <property type="entry name" value="PK_Tyr_Ser-Thr"/>
    <property type="match status" value="1"/>
</dbReference>
<dbReference type="GO" id="GO:0004672">
    <property type="term" value="F:protein kinase activity"/>
    <property type="evidence" value="ECO:0007669"/>
    <property type="project" value="InterPro"/>
</dbReference>
<dbReference type="AlphaFoldDB" id="A0AAD8KSM6"/>
<keyword evidence="4" id="KW-0732">Signal</keyword>
<dbReference type="SUPFAM" id="SSF56112">
    <property type="entry name" value="Protein kinase-like (PK-like)"/>
    <property type="match status" value="1"/>
</dbReference>
<dbReference type="FunFam" id="3.30.200.20:FF:000125">
    <property type="entry name" value="Protein STRUBBELIG-RECEPTOR FAMILY 8"/>
    <property type="match status" value="1"/>
</dbReference>
<dbReference type="Proteomes" id="UP001229421">
    <property type="component" value="Unassembled WGS sequence"/>
</dbReference>
<dbReference type="InterPro" id="IPR046959">
    <property type="entry name" value="PRK1-6/SRF4-like"/>
</dbReference>
<dbReference type="InterPro" id="IPR011009">
    <property type="entry name" value="Kinase-like_dom_sf"/>
</dbReference>
<dbReference type="GO" id="GO:0006952">
    <property type="term" value="P:defense response"/>
    <property type="evidence" value="ECO:0007669"/>
    <property type="project" value="UniProtKB-ARBA"/>
</dbReference>
<feature type="compositionally biased region" description="Basic and acidic residues" evidence="9">
    <location>
        <begin position="369"/>
        <end position="400"/>
    </location>
</feature>
<dbReference type="InterPro" id="IPR001611">
    <property type="entry name" value="Leu-rich_rpt"/>
</dbReference>
<keyword evidence="7 10" id="KW-0472">Membrane</keyword>
<comment type="caution">
    <text evidence="12">The sequence shown here is derived from an EMBL/GenBank/DDBJ whole genome shotgun (WGS) entry which is preliminary data.</text>
</comment>
<dbReference type="InterPro" id="IPR032675">
    <property type="entry name" value="LRR_dom_sf"/>
</dbReference>
<evidence type="ECO:0000313" key="12">
    <source>
        <dbReference type="EMBL" id="KAK1426461.1"/>
    </source>
</evidence>
<dbReference type="EMBL" id="JAUHHV010000004">
    <property type="protein sequence ID" value="KAK1426461.1"/>
    <property type="molecule type" value="Genomic_DNA"/>
</dbReference>
<proteinExistence type="predicted"/>
<dbReference type="PANTHER" id="PTHR48007">
    <property type="entry name" value="LEUCINE-RICH REPEAT RECEPTOR-LIKE PROTEIN KINASE PXC1"/>
    <property type="match status" value="1"/>
</dbReference>
<keyword evidence="3 10" id="KW-0812">Transmembrane</keyword>
<keyword evidence="2" id="KW-0433">Leucine-rich repeat</keyword>
<evidence type="ECO:0000256" key="7">
    <source>
        <dbReference type="ARBA" id="ARBA00023136"/>
    </source>
</evidence>
<dbReference type="FunFam" id="3.80.10.10:FF:000062">
    <property type="entry name" value="protein STRUBBELIG-RECEPTOR FAMILY 3"/>
    <property type="match status" value="1"/>
</dbReference>
<evidence type="ECO:0000256" key="1">
    <source>
        <dbReference type="ARBA" id="ARBA00004370"/>
    </source>
</evidence>
<dbReference type="SUPFAM" id="SSF52058">
    <property type="entry name" value="L domain-like"/>
    <property type="match status" value="1"/>
</dbReference>
<evidence type="ECO:0000256" key="3">
    <source>
        <dbReference type="ARBA" id="ARBA00022692"/>
    </source>
</evidence>
<evidence type="ECO:0000256" key="5">
    <source>
        <dbReference type="ARBA" id="ARBA00022737"/>
    </source>
</evidence>
<keyword evidence="13" id="KW-1185">Reference proteome</keyword>
<dbReference type="Pfam" id="PF13855">
    <property type="entry name" value="LRR_8"/>
    <property type="match status" value="1"/>
</dbReference>
<evidence type="ECO:0000259" key="11">
    <source>
        <dbReference type="PROSITE" id="PS50011"/>
    </source>
</evidence>